<sequence length="212" mass="23490">MEPSFWHQSWQNNRIAFHEGKPNSLLVKHLPALGLKPDACIFVPLCGKTADLRWLRDQGLRPIGAELSELAVAQFFEELGTAPRVEDAGALKRFSADGITIYLGNIFDLTPETLGSIDLVYDRAAMVAFPPETQPAYAEQVLRLSAAAPILQITFEYDQSTQPGPPFSTPETQLNAYYGKHYALELLERIDVPGGLKGISPAQESIWLLEPR</sequence>
<evidence type="ECO:0000256" key="3">
    <source>
        <dbReference type="ARBA" id="ARBA00008145"/>
    </source>
</evidence>
<name>A0ABW1Z576_9BACT</name>
<evidence type="ECO:0000256" key="9">
    <source>
        <dbReference type="NCBIfam" id="TIGR03840"/>
    </source>
</evidence>
<comment type="caution">
    <text evidence="10">The sequence shown here is derived from an EMBL/GenBank/DDBJ whole genome shotgun (WGS) entry which is preliminary data.</text>
</comment>
<evidence type="ECO:0000313" key="10">
    <source>
        <dbReference type="EMBL" id="MFC6644701.1"/>
    </source>
</evidence>
<evidence type="ECO:0000256" key="8">
    <source>
        <dbReference type="ARBA" id="ARBA00022691"/>
    </source>
</evidence>
<dbReference type="NCBIfam" id="TIGR03840">
    <property type="entry name" value="TMPT_Se_Te"/>
    <property type="match status" value="1"/>
</dbReference>
<dbReference type="GO" id="GO:0032259">
    <property type="term" value="P:methylation"/>
    <property type="evidence" value="ECO:0007669"/>
    <property type="project" value="UniProtKB-KW"/>
</dbReference>
<keyword evidence="7 10" id="KW-0808">Transferase</keyword>
<dbReference type="EMBL" id="JBHSWI010000001">
    <property type="protein sequence ID" value="MFC6644701.1"/>
    <property type="molecule type" value="Genomic_DNA"/>
</dbReference>
<dbReference type="RefSeq" id="WP_263372743.1">
    <property type="nucleotide sequence ID" value="NZ_JAGSYD010000006.1"/>
</dbReference>
<dbReference type="GO" id="GO:0008119">
    <property type="term" value="F:thiopurine S-methyltransferase activity"/>
    <property type="evidence" value="ECO:0007669"/>
    <property type="project" value="UniProtKB-EC"/>
</dbReference>
<dbReference type="InterPro" id="IPR029063">
    <property type="entry name" value="SAM-dependent_MTases_sf"/>
</dbReference>
<dbReference type="EC" id="2.1.1.67" evidence="4 9"/>
<evidence type="ECO:0000256" key="6">
    <source>
        <dbReference type="ARBA" id="ARBA00022603"/>
    </source>
</evidence>
<dbReference type="PANTHER" id="PTHR10259:SF11">
    <property type="entry name" value="THIOPURINE S-METHYLTRANSFERASE"/>
    <property type="match status" value="1"/>
</dbReference>
<dbReference type="PIRSF" id="PIRSF023956">
    <property type="entry name" value="Thiopurine_S-methyltransferase"/>
    <property type="match status" value="1"/>
</dbReference>
<evidence type="ECO:0000256" key="7">
    <source>
        <dbReference type="ARBA" id="ARBA00022679"/>
    </source>
</evidence>
<reference evidence="11" key="1">
    <citation type="journal article" date="2019" name="Int. J. Syst. Evol. Microbiol.">
        <title>The Global Catalogue of Microorganisms (GCM) 10K type strain sequencing project: providing services to taxonomists for standard genome sequencing and annotation.</title>
        <authorList>
            <consortium name="The Broad Institute Genomics Platform"/>
            <consortium name="The Broad Institute Genome Sequencing Center for Infectious Disease"/>
            <person name="Wu L."/>
            <person name="Ma J."/>
        </authorList>
    </citation>
    <scope>NUCLEOTIDE SEQUENCE [LARGE SCALE GENOMIC DNA]</scope>
    <source>
        <strain evidence="11">CGMCC 1.16026</strain>
    </source>
</reference>
<keyword evidence="11" id="KW-1185">Reference proteome</keyword>
<dbReference type="Proteomes" id="UP001596391">
    <property type="component" value="Unassembled WGS sequence"/>
</dbReference>
<dbReference type="InterPro" id="IPR008854">
    <property type="entry name" value="TPMT"/>
</dbReference>
<protein>
    <recommendedName>
        <fullName evidence="4 9">Thiopurine S-methyltransferase</fullName>
        <ecNumber evidence="4 9">2.1.1.67</ecNumber>
    </recommendedName>
</protein>
<accession>A0ABW1Z576</accession>
<comment type="catalytic activity">
    <reaction evidence="1">
        <text>S-adenosyl-L-methionine + a thiopurine = S-adenosyl-L-homocysteine + a thiopurine S-methylether.</text>
        <dbReference type="EC" id="2.1.1.67"/>
    </reaction>
</comment>
<keyword evidence="8" id="KW-0949">S-adenosyl-L-methionine</keyword>
<comment type="similarity">
    <text evidence="3">Belongs to the class I-like SAM-binding methyltransferase superfamily. TPMT family.</text>
</comment>
<gene>
    <name evidence="10" type="primary">tmpT</name>
    <name evidence="10" type="ORF">ACFQBQ_03660</name>
</gene>
<dbReference type="PANTHER" id="PTHR10259">
    <property type="entry name" value="THIOPURINE S-METHYLTRANSFERASE"/>
    <property type="match status" value="1"/>
</dbReference>
<organism evidence="10 11">
    <name type="scientific">Granulicella cerasi</name>
    <dbReference type="NCBI Taxonomy" id="741063"/>
    <lineage>
        <taxon>Bacteria</taxon>
        <taxon>Pseudomonadati</taxon>
        <taxon>Acidobacteriota</taxon>
        <taxon>Terriglobia</taxon>
        <taxon>Terriglobales</taxon>
        <taxon>Acidobacteriaceae</taxon>
        <taxon>Granulicella</taxon>
    </lineage>
</organism>
<evidence type="ECO:0000256" key="1">
    <source>
        <dbReference type="ARBA" id="ARBA00000903"/>
    </source>
</evidence>
<comment type="subcellular location">
    <subcellularLocation>
        <location evidence="2">Cytoplasm</location>
    </subcellularLocation>
</comment>
<evidence type="ECO:0000256" key="4">
    <source>
        <dbReference type="ARBA" id="ARBA00011905"/>
    </source>
</evidence>
<dbReference type="SUPFAM" id="SSF53335">
    <property type="entry name" value="S-adenosyl-L-methionine-dependent methyltransferases"/>
    <property type="match status" value="1"/>
</dbReference>
<dbReference type="PROSITE" id="PS51585">
    <property type="entry name" value="SAM_MT_TPMT"/>
    <property type="match status" value="1"/>
</dbReference>
<dbReference type="HAMAP" id="MF_00812">
    <property type="entry name" value="Thiopur_methtran"/>
    <property type="match status" value="1"/>
</dbReference>
<evidence type="ECO:0000313" key="11">
    <source>
        <dbReference type="Proteomes" id="UP001596391"/>
    </source>
</evidence>
<dbReference type="InterPro" id="IPR025835">
    <property type="entry name" value="Thiopurine_S-MeTrfase"/>
</dbReference>
<proteinExistence type="inferred from homology"/>
<dbReference type="Pfam" id="PF05724">
    <property type="entry name" value="TPMT"/>
    <property type="match status" value="1"/>
</dbReference>
<evidence type="ECO:0000256" key="5">
    <source>
        <dbReference type="ARBA" id="ARBA00022490"/>
    </source>
</evidence>
<dbReference type="InterPro" id="IPR022474">
    <property type="entry name" value="Thiopur_S-MeTfrase_Se/Te_detox"/>
</dbReference>
<evidence type="ECO:0000256" key="2">
    <source>
        <dbReference type="ARBA" id="ARBA00004496"/>
    </source>
</evidence>
<dbReference type="Gene3D" id="3.40.50.150">
    <property type="entry name" value="Vaccinia Virus protein VP39"/>
    <property type="match status" value="1"/>
</dbReference>
<keyword evidence="6 10" id="KW-0489">Methyltransferase</keyword>
<keyword evidence="5" id="KW-0963">Cytoplasm</keyword>